<organism evidence="5 6">
    <name type="scientific">Parastrongyloides trichosuri</name>
    <name type="common">Possum-specific nematode worm</name>
    <dbReference type="NCBI Taxonomy" id="131310"/>
    <lineage>
        <taxon>Eukaryota</taxon>
        <taxon>Metazoa</taxon>
        <taxon>Ecdysozoa</taxon>
        <taxon>Nematoda</taxon>
        <taxon>Chromadorea</taxon>
        <taxon>Rhabditida</taxon>
        <taxon>Tylenchina</taxon>
        <taxon>Panagrolaimomorpha</taxon>
        <taxon>Strongyloidoidea</taxon>
        <taxon>Strongyloididae</taxon>
        <taxon>Parastrongyloides</taxon>
    </lineage>
</organism>
<dbReference type="InterPro" id="IPR002225">
    <property type="entry name" value="3Beta_OHSteriod_DH/Estase"/>
</dbReference>
<dbReference type="Pfam" id="PF01073">
    <property type="entry name" value="3Beta_HSD"/>
    <property type="match status" value="1"/>
</dbReference>
<dbReference type="InterPro" id="IPR050177">
    <property type="entry name" value="Lipid_A_modif_metabolic_enz"/>
</dbReference>
<sequence length="386" mass="44029">MSNVIAITGASGVPGQHLVKFLQEHPDILNVTEIKTIDIKLFNPFTFIPKNVPMKHYQINMCDEEKLLEALDNVTAIFHLAEKPFDYTNKNFTKEVENEYWEKNVNAVECLTRCIVKKNISNIVYMGNAYCNLSVQDNFGLSEDNYSGLSASGYILGVYGETKIRGEMYLRTFADNNLTENGSKIQITCLRPTLIYGEGNCKVLNTLIKLCKENNGLLKYIKGQSNGYQQFIYAGNLAYFMVMSMKRILDSNNKHKNVYLYVMDTSACTPIYKFFLSMLQMKGYDLCDNGTNIVSFTIERLFEYMKRFLSYNVEQAAISDMAKTFLFKYALGFADRKMSLYLKPIIPYTQENAFNNMLLWSKKEISNNDLFSGIKGSKNRGQVGAG</sequence>
<accession>A0A0N4ZC52</accession>
<dbReference type="PANTHER" id="PTHR43245">
    <property type="entry name" value="BIFUNCTIONAL POLYMYXIN RESISTANCE PROTEIN ARNA"/>
    <property type="match status" value="1"/>
</dbReference>
<comment type="similarity">
    <text evidence="1 3">Belongs to the 3-beta-HSD family.</text>
</comment>
<reference evidence="6" key="1">
    <citation type="submission" date="2017-02" db="UniProtKB">
        <authorList>
            <consortium name="WormBaseParasite"/>
        </authorList>
    </citation>
    <scope>IDENTIFICATION</scope>
</reference>
<evidence type="ECO:0000256" key="1">
    <source>
        <dbReference type="ARBA" id="ARBA00009219"/>
    </source>
</evidence>
<dbReference type="SUPFAM" id="SSF51735">
    <property type="entry name" value="NAD(P)-binding Rossmann-fold domains"/>
    <property type="match status" value="1"/>
</dbReference>
<protein>
    <submittedName>
        <fullName evidence="6">3Beta_HSD domain-containing protein</fullName>
    </submittedName>
</protein>
<evidence type="ECO:0000256" key="2">
    <source>
        <dbReference type="ARBA" id="ARBA00023002"/>
    </source>
</evidence>
<dbReference type="InterPro" id="IPR036291">
    <property type="entry name" value="NAD(P)-bd_dom_sf"/>
</dbReference>
<evidence type="ECO:0000313" key="5">
    <source>
        <dbReference type="Proteomes" id="UP000038045"/>
    </source>
</evidence>
<dbReference type="AlphaFoldDB" id="A0A0N4ZC52"/>
<dbReference type="GO" id="GO:0016616">
    <property type="term" value="F:oxidoreductase activity, acting on the CH-OH group of donors, NAD or NADP as acceptor"/>
    <property type="evidence" value="ECO:0007669"/>
    <property type="project" value="InterPro"/>
</dbReference>
<evidence type="ECO:0000313" key="6">
    <source>
        <dbReference type="WBParaSite" id="PTRK_0000510700.1"/>
    </source>
</evidence>
<dbReference type="Gene3D" id="3.40.50.720">
    <property type="entry name" value="NAD(P)-binding Rossmann-like Domain"/>
    <property type="match status" value="1"/>
</dbReference>
<keyword evidence="5" id="KW-1185">Reference proteome</keyword>
<dbReference type="PANTHER" id="PTHR43245:SF51">
    <property type="entry name" value="SHORT CHAIN DEHYDROGENASE_REDUCTASE FAMILY 42E, MEMBER 2"/>
    <property type="match status" value="1"/>
</dbReference>
<keyword evidence="2 3" id="KW-0560">Oxidoreductase</keyword>
<dbReference type="Proteomes" id="UP000038045">
    <property type="component" value="Unplaced"/>
</dbReference>
<name>A0A0N4ZC52_PARTI</name>
<dbReference type="WBParaSite" id="PTRK_0000510700.1">
    <property type="protein sequence ID" value="PTRK_0000510700.1"/>
    <property type="gene ID" value="PTRK_0000510700"/>
</dbReference>
<feature type="domain" description="3-beta hydroxysteroid dehydrogenase/isomerase" evidence="4">
    <location>
        <begin position="6"/>
        <end position="286"/>
    </location>
</feature>
<proteinExistence type="inferred from homology"/>
<dbReference type="GO" id="GO:0006694">
    <property type="term" value="P:steroid biosynthetic process"/>
    <property type="evidence" value="ECO:0007669"/>
    <property type="project" value="InterPro"/>
</dbReference>
<evidence type="ECO:0000259" key="4">
    <source>
        <dbReference type="Pfam" id="PF01073"/>
    </source>
</evidence>
<evidence type="ECO:0000256" key="3">
    <source>
        <dbReference type="RuleBase" id="RU004475"/>
    </source>
</evidence>
<dbReference type="STRING" id="131310.A0A0N4ZC52"/>